<proteinExistence type="predicted"/>
<dbReference type="RefSeq" id="YP_001497599.1">
    <property type="nucleotide sequence ID" value="NC_009898.1"/>
</dbReference>
<sequence length="326" mass="37809">MNHLPHDVLRVIVDNLDISNAANLSIAIGDNTILNELKQETYKIIFEKKMNNLWFGRMACFYRFFSGLRWIHHSIKNVMQQFKLSDLKSIFHEWNIGLNRNILQLTTKVLDDIIVLVVELEVSMDKCEFNVIFSSHEIDIDSHAPKSPLMRAINDAYKLKCDQPNMTYDDIKAFFELRIGPGWTHTPGWSYNRREYVFEHNGVKTSIGLNDGGISISDDTPGLPGMYLSWSGIHYTLFSQRTPGRKIARAILDLGLTKISWNILKNRKIIVSIHGKTDTFYNWYELSDVSEISVQKLRKISTKNGRDFFINFDAHTYKRKPISFEL</sequence>
<gene>
    <name evidence="1" type="primary">B403R</name>
    <name evidence="1" type="ORF">NY2A_B403R</name>
</gene>
<reference evidence="1 2" key="1">
    <citation type="journal article" date="2007" name="Virology">
        <title>Sequence and annotation of the 369-kb NY-2A and the 345-kb AR158 viruses that infect Chlorella NC64A.</title>
        <authorList>
            <person name="Fitzgerald L.A."/>
            <person name="Graves M.V."/>
            <person name="Li X."/>
            <person name="Feldblyum T."/>
            <person name="Nierman W.C."/>
            <person name="Van Etten J.L."/>
        </authorList>
    </citation>
    <scope>NUCLEOTIDE SEQUENCE [LARGE SCALE GENOMIC DNA]</scope>
    <source>
        <strain evidence="1 2">NY-2A</strain>
    </source>
</reference>
<protein>
    <submittedName>
        <fullName evidence="1">Uncharacterized protein B403R</fullName>
    </submittedName>
</protein>
<keyword evidence="2" id="KW-1185">Reference proteome</keyword>
<dbReference type="KEGG" id="vg:5659229"/>
<organism evidence="1 2">
    <name type="scientific">Paramecium bursaria Chlorella virus NY2A</name>
    <name type="common">PBCV-NY2A</name>
    <dbReference type="NCBI Taxonomy" id="46021"/>
    <lineage>
        <taxon>Viruses</taxon>
        <taxon>Varidnaviria</taxon>
        <taxon>Bamfordvirae</taxon>
        <taxon>Nucleocytoviricota</taxon>
        <taxon>Megaviricetes</taxon>
        <taxon>Algavirales</taxon>
        <taxon>Phycodnaviridae</taxon>
        <taxon>Chlorovirus</taxon>
        <taxon>Chlorovirus americanus</taxon>
    </lineage>
</organism>
<dbReference type="GeneID" id="5659229"/>
<dbReference type="Proteomes" id="UP000202419">
    <property type="component" value="Segment"/>
</dbReference>
<evidence type="ECO:0000313" key="1">
    <source>
        <dbReference type="EMBL" id="ABT14802.1"/>
    </source>
</evidence>
<accession>A7IWS8</accession>
<organismHost>
    <name type="scientific">Chlorella</name>
    <dbReference type="NCBI Taxonomy" id="3071"/>
</organismHost>
<evidence type="ECO:0000313" key="2">
    <source>
        <dbReference type="Proteomes" id="UP000202419"/>
    </source>
</evidence>
<dbReference type="OrthoDB" id="32836at10239"/>
<dbReference type="EMBL" id="DQ491002">
    <property type="protein sequence ID" value="ABT14802.1"/>
    <property type="molecule type" value="Genomic_DNA"/>
</dbReference>
<name>A7IWS8_PBCVN</name>